<evidence type="ECO:0000256" key="3">
    <source>
        <dbReference type="ARBA" id="ARBA00022691"/>
    </source>
</evidence>
<evidence type="ECO:0000256" key="1">
    <source>
        <dbReference type="ARBA" id="ARBA00022603"/>
    </source>
</evidence>
<dbReference type="RefSeq" id="WP_199598589.1">
    <property type="nucleotide sequence ID" value="NZ_JAEHJZ010000018.1"/>
</dbReference>
<name>A0A934NCH9_9FLAO</name>
<gene>
    <name evidence="5" type="ORF">JEM65_08705</name>
</gene>
<dbReference type="InterPro" id="IPR001737">
    <property type="entry name" value="KsgA/Erm"/>
</dbReference>
<keyword evidence="1 5" id="KW-0489">Methyltransferase</keyword>
<accession>A0A934NCH9</accession>
<dbReference type="EMBL" id="JAEHJZ010000018">
    <property type="protein sequence ID" value="MBJ7880725.1"/>
    <property type="molecule type" value="Genomic_DNA"/>
</dbReference>
<evidence type="ECO:0000256" key="4">
    <source>
        <dbReference type="ARBA" id="ARBA00022884"/>
    </source>
</evidence>
<dbReference type="GO" id="GO:0003723">
    <property type="term" value="F:RNA binding"/>
    <property type="evidence" value="ECO:0007669"/>
    <property type="project" value="UniProtKB-KW"/>
</dbReference>
<proteinExistence type="predicted"/>
<keyword evidence="4" id="KW-0694">RNA-binding</keyword>
<dbReference type="AlphaFoldDB" id="A0A934NCH9"/>
<evidence type="ECO:0000256" key="2">
    <source>
        <dbReference type="ARBA" id="ARBA00022679"/>
    </source>
</evidence>
<organism evidence="5 6">
    <name type="scientific">Gelidibacter salicanalis</name>
    <dbReference type="NCBI Taxonomy" id="291193"/>
    <lineage>
        <taxon>Bacteria</taxon>
        <taxon>Pseudomonadati</taxon>
        <taxon>Bacteroidota</taxon>
        <taxon>Flavobacteriia</taxon>
        <taxon>Flavobacteriales</taxon>
        <taxon>Flavobacteriaceae</taxon>
        <taxon>Gelidibacter</taxon>
    </lineage>
</organism>
<keyword evidence="2" id="KW-0808">Transferase</keyword>
<evidence type="ECO:0000313" key="5">
    <source>
        <dbReference type="EMBL" id="MBJ7880725.1"/>
    </source>
</evidence>
<dbReference type="GO" id="GO:0032259">
    <property type="term" value="P:methylation"/>
    <property type="evidence" value="ECO:0007669"/>
    <property type="project" value="UniProtKB-KW"/>
</dbReference>
<comment type="caution">
    <text evidence="5">The sequence shown here is derived from an EMBL/GenBank/DDBJ whole genome shotgun (WGS) entry which is preliminary data.</text>
</comment>
<dbReference type="GO" id="GO:0008168">
    <property type="term" value="F:methyltransferase activity"/>
    <property type="evidence" value="ECO:0007669"/>
    <property type="project" value="UniProtKB-KW"/>
</dbReference>
<evidence type="ECO:0000313" key="6">
    <source>
        <dbReference type="Proteomes" id="UP000662373"/>
    </source>
</evidence>
<dbReference type="Gene3D" id="3.40.50.150">
    <property type="entry name" value="Vaccinia Virus protein VP39"/>
    <property type="match status" value="1"/>
</dbReference>
<sequence>MKISSLEYISTIKTSGTIGSSSKHLINKCLKGLNFNEPKIILEFGMGNGCITKEILKKVNQDTTIYSFETNPKFYKYSKNKFKDNCNLNIYHTSALNFDKVMKAYSINKVDYVISSLPISLFEEADTNLLLNKIKRYLSVNGRFVQYQYSLNKHGLFKSLFKEVKVDFALWNLPPAFIYNCRITSLVKQNSGNALIPIKSNE</sequence>
<protein>
    <submittedName>
        <fullName evidence="5">Methyltransferase domain-containing protein</fullName>
    </submittedName>
</protein>
<dbReference type="SUPFAM" id="SSF53335">
    <property type="entry name" value="S-adenosyl-L-methionine-dependent methyltransferases"/>
    <property type="match status" value="1"/>
</dbReference>
<dbReference type="InterPro" id="IPR029063">
    <property type="entry name" value="SAM-dependent_MTases_sf"/>
</dbReference>
<dbReference type="Proteomes" id="UP000662373">
    <property type="component" value="Unassembled WGS sequence"/>
</dbReference>
<keyword evidence="3" id="KW-0949">S-adenosyl-L-methionine</keyword>
<keyword evidence="6" id="KW-1185">Reference proteome</keyword>
<dbReference type="Pfam" id="PF00398">
    <property type="entry name" value="RrnaAD"/>
    <property type="match status" value="1"/>
</dbReference>
<reference evidence="5 6" key="1">
    <citation type="submission" date="2020-09" db="EMBL/GenBank/DDBJ databases">
        <title>Draft genome of Gelidibacter salicanalis PAMC21136.</title>
        <authorList>
            <person name="Park H."/>
        </authorList>
    </citation>
    <scope>NUCLEOTIDE SEQUENCE [LARGE SCALE GENOMIC DNA]</scope>
    <source>
        <strain evidence="5 6">PAMC21136</strain>
    </source>
</reference>